<reference evidence="3" key="1">
    <citation type="submission" date="2021-05" db="EMBL/GenBank/DDBJ databases">
        <authorList>
            <person name="Alioto T."/>
            <person name="Alioto T."/>
            <person name="Gomez Garrido J."/>
        </authorList>
    </citation>
    <scope>NUCLEOTIDE SEQUENCE</scope>
</reference>
<dbReference type="EMBL" id="HBUF01556955">
    <property type="protein sequence ID" value="CAG6760584.1"/>
    <property type="molecule type" value="Transcribed_RNA"/>
</dbReference>
<feature type="domain" description="Reverse transcriptase" evidence="2">
    <location>
        <begin position="502"/>
        <end position="777"/>
    </location>
</feature>
<dbReference type="InterPro" id="IPR000477">
    <property type="entry name" value="RT_dom"/>
</dbReference>
<dbReference type="PANTHER" id="PTHR47027:SF20">
    <property type="entry name" value="REVERSE TRANSCRIPTASE-LIKE PROTEIN WITH RNA-DIRECTED DNA POLYMERASE DOMAIN"/>
    <property type="match status" value="1"/>
</dbReference>
<keyword evidence="1" id="KW-0175">Coiled coil</keyword>
<name>A0A8D9A843_9HEMI</name>
<dbReference type="Gene3D" id="3.30.70.270">
    <property type="match status" value="1"/>
</dbReference>
<dbReference type="SUPFAM" id="SSF56219">
    <property type="entry name" value="DNase I-like"/>
    <property type="match status" value="1"/>
</dbReference>
<organism evidence="3">
    <name type="scientific">Cacopsylla melanoneura</name>
    <dbReference type="NCBI Taxonomy" id="428564"/>
    <lineage>
        <taxon>Eukaryota</taxon>
        <taxon>Metazoa</taxon>
        <taxon>Ecdysozoa</taxon>
        <taxon>Arthropoda</taxon>
        <taxon>Hexapoda</taxon>
        <taxon>Insecta</taxon>
        <taxon>Pterygota</taxon>
        <taxon>Neoptera</taxon>
        <taxon>Paraneoptera</taxon>
        <taxon>Hemiptera</taxon>
        <taxon>Sternorrhyncha</taxon>
        <taxon>Psylloidea</taxon>
        <taxon>Psyllidae</taxon>
        <taxon>Psyllinae</taxon>
        <taxon>Cacopsylla</taxon>
    </lineage>
</organism>
<proteinExistence type="predicted"/>
<sequence length="965" mass="112720">MERKKNIETRFATWNVRSLTANAKLENLKQEMKRMKVDVLGISEMRWPNNGDLWTGNYRLIHSGCLDDKPGIGGVGVLLTKELGQRVKGYVHRKGRILLVKLDTKPVDTVIIQVYMPTAKYEEKFVEEMYTEIQNLLDQIKGEDNVILMGDWNARVGEGEEAPFIGPFGYGTRNDRGARLVVFCAKNKLVVTNTCFQHHVRRRYTWKAPGDAYRTQIDYIMVKERYKNQIKDSRSYAGPDIDSDHNMVMAKGCLKLKKLKKKKSARWDIRLLKDNENKVEYETRTNDCEYIADGDIQSNWEIVKKTIKTAADSVLKKQRPQPRKEWITEEILNLIEKRRELKNATTEEGKRTYRELRNKINRESRIAKESYLEEKCAQISRNLEQGRLDSAYREAKNFFNDSKARSNTIEDENGKLLFDDEMITKRWKQYLESLYKGDDYNDSEILGNEEIGDNDTIQVEDFKKAVAKLKDNKAPGLDAIPAELIKQAGNGIQECLFTLIHEIYETGEMPTDFTQCKISVIPKKAGTNKCSEHRTLSLISHSSKILTNIMIKRIEDKIEATLTDDQFGFRKGKGTRDAMLALRMILEKQLKKKNRDTYIAFIDLEKAFDKVEWKKLFEILKDIGLNFKDRRIIWNLYKNETAVYECGEYAGEAKIRQGVRQGCCISALLFNCYIQKALDEMRREMETWPGIKVNGIKIDMIRYADDIALIAPSEEELKAALETMNKILISNYNMKINKNKTKIMIVSRNEDRIRSVIKLEDIELKQVKEFTYLGGKITEDGRSNREIQSRILQAKLAFNKKSKIFESHNIKLEIRKNLINTLVWSIALYGCESWTICDKDKNHLEAFEMWCYRRTLKIIWSDKITNEAVLERMKEERKILKLIAARRAKWIGHTLRHEGMLHNIIDGKIEGRNNMGRPRQEYMKQIEEDMKCNSYKELKGLSENRTEWRRRWNLLLPTNHQMIVT</sequence>
<dbReference type="Pfam" id="PF03372">
    <property type="entry name" value="Exo_endo_phos"/>
    <property type="match status" value="1"/>
</dbReference>
<accession>A0A8D9A843</accession>
<dbReference type="EMBL" id="HBUF01556956">
    <property type="protein sequence ID" value="CAG6760588.1"/>
    <property type="molecule type" value="Transcribed_RNA"/>
</dbReference>
<dbReference type="InterPro" id="IPR005135">
    <property type="entry name" value="Endo/exonuclease/phosphatase"/>
</dbReference>
<feature type="coiled-coil region" evidence="1">
    <location>
        <begin position="18"/>
        <end position="45"/>
    </location>
</feature>
<dbReference type="SUPFAM" id="SSF56672">
    <property type="entry name" value="DNA/RNA polymerases"/>
    <property type="match status" value="1"/>
</dbReference>
<dbReference type="GO" id="GO:0003824">
    <property type="term" value="F:catalytic activity"/>
    <property type="evidence" value="ECO:0007669"/>
    <property type="project" value="InterPro"/>
</dbReference>
<dbReference type="InterPro" id="IPR036691">
    <property type="entry name" value="Endo/exonu/phosph_ase_sf"/>
</dbReference>
<dbReference type="CDD" id="cd01650">
    <property type="entry name" value="RT_nLTR_like"/>
    <property type="match status" value="1"/>
</dbReference>
<dbReference type="GO" id="GO:0071897">
    <property type="term" value="P:DNA biosynthetic process"/>
    <property type="evidence" value="ECO:0007669"/>
    <property type="project" value="UniProtKB-ARBA"/>
</dbReference>
<dbReference type="PROSITE" id="PS50878">
    <property type="entry name" value="RT_POL"/>
    <property type="match status" value="1"/>
</dbReference>
<evidence type="ECO:0000313" key="3">
    <source>
        <dbReference type="EMBL" id="CAG6760584.1"/>
    </source>
</evidence>
<dbReference type="InterPro" id="IPR043128">
    <property type="entry name" value="Rev_trsase/Diguanyl_cyclase"/>
</dbReference>
<dbReference type="Pfam" id="PF00078">
    <property type="entry name" value="RVT_1"/>
    <property type="match status" value="1"/>
</dbReference>
<dbReference type="AlphaFoldDB" id="A0A8D9A843"/>
<dbReference type="Gene3D" id="3.60.10.10">
    <property type="entry name" value="Endonuclease/exonuclease/phosphatase"/>
    <property type="match status" value="1"/>
</dbReference>
<dbReference type="PANTHER" id="PTHR47027">
    <property type="entry name" value="REVERSE TRANSCRIPTASE DOMAIN-CONTAINING PROTEIN"/>
    <property type="match status" value="1"/>
</dbReference>
<evidence type="ECO:0000259" key="2">
    <source>
        <dbReference type="PROSITE" id="PS50878"/>
    </source>
</evidence>
<dbReference type="InterPro" id="IPR043502">
    <property type="entry name" value="DNA/RNA_pol_sf"/>
</dbReference>
<evidence type="ECO:0000256" key="1">
    <source>
        <dbReference type="SAM" id="Coils"/>
    </source>
</evidence>
<protein>
    <submittedName>
        <fullName evidence="3">Craniofacial development protein 2</fullName>
    </submittedName>
</protein>
<dbReference type="CDD" id="cd09076">
    <property type="entry name" value="L1-EN"/>
    <property type="match status" value="1"/>
</dbReference>